<keyword evidence="4" id="KW-0548">Nucleotidyltransferase</keyword>
<accession>A0A199XST8</accession>
<evidence type="ECO:0000259" key="2">
    <source>
        <dbReference type="Pfam" id="PF08401"/>
    </source>
</evidence>
<evidence type="ECO:0000259" key="3">
    <source>
        <dbReference type="Pfam" id="PF18818"/>
    </source>
</evidence>
<name>A0A199XST8_9FLAO</name>
<dbReference type="EMBL" id="JMTM01000017">
    <property type="protein sequence ID" value="OAZ04710.1"/>
    <property type="molecule type" value="Genomic_DNA"/>
</dbReference>
<comment type="caution">
    <text evidence="4">The sequence shown here is derived from an EMBL/GenBank/DDBJ whole genome shotgun (WGS) entry which is preliminary data.</text>
</comment>
<protein>
    <submittedName>
        <fullName evidence="4">DNA primase TraC</fullName>
        <ecNumber evidence="4">2.7.7.-</ecNumber>
    </submittedName>
</protein>
<proteinExistence type="predicted"/>
<dbReference type="Proteomes" id="UP000093807">
    <property type="component" value="Unassembled WGS sequence"/>
</dbReference>
<dbReference type="GO" id="GO:0003697">
    <property type="term" value="F:single-stranded DNA binding"/>
    <property type="evidence" value="ECO:0007669"/>
    <property type="project" value="InterPro"/>
</dbReference>
<dbReference type="InterPro" id="IPR027417">
    <property type="entry name" value="P-loop_NTPase"/>
</dbReference>
<gene>
    <name evidence="4" type="primary">traC</name>
    <name evidence="4" type="ORF">FLB_05570</name>
</gene>
<evidence type="ECO:0000313" key="4">
    <source>
        <dbReference type="EMBL" id="OAZ04710.1"/>
    </source>
</evidence>
<dbReference type="Gene3D" id="3.40.50.300">
    <property type="entry name" value="P-loop containing nucleotide triphosphate hydrolases"/>
    <property type="match status" value="1"/>
</dbReference>
<keyword evidence="5" id="KW-1185">Reference proteome</keyword>
<dbReference type="RefSeq" id="WP_064714435.1">
    <property type="nucleotide sequence ID" value="NZ_JMTM01000017.1"/>
</dbReference>
<dbReference type="PATRIC" id="fig|29536.5.peg.582"/>
<sequence length="853" mass="97289">MTLAEEFNNLNGKVITRETLESLLVKAEKEQNSTISNRIRKVLQAYISDTFLIELQHTESAFGLNGVDVQGHTGLLNGLDFIPESEDIGLGKPVSPDEIYDMVTKRMIDLIKDANKGDYKRAWKEEGYLVPYNFISKKAYRGVNVVMLSPLFGMLDNPYFLTFKQIQEKGGKIKKGSHGYRVIYYSTYDKEYSDAEIERLNSVIEDNKLEKGDKKTVYFLKYYNVFNGQDIEGIDFDLENFPLLGKVVNNEIETGDNQKIDVAEAIVKNYPKPQPEILFTGNKAFYVPAKDLLSMPELSKFKTSEDFYRTYFHELSHSTGHVSRLKRELANDFGSAEYAFEELIAEFGAVFLSAQAGIMFYTNKNHAGYLKGWNDVLLPNLENDNRFLMKASSQAQKAADYILQPDANGDFLFVKELLKSEGKENKPTAKRVSKTTTPQKAKATPVKKPTQSKVKTPVKKPTKKPTPKIDTNAIASLRDIGNGFLMMHKIELKVTEYKESNEVVFEPRSFGKINVDGLLINYNTKTKIFEVAEMQAGKKEDQIWVYLETKQFVMALKELVKGNNRKPKKIIDMSLKPKTSKKVVQPKQIVDKTETVEEPKIEGGQYALFGAVKGNKTNRNTLAYKMANKSKNVNYFKIDNTEMAQFLGQIERKNKESVVISLTGGQGSMKTRMAFQFMNAMAQNYKVGHASIEEHPESNLYFDKAEQYLNAKALNHIEAPEVKSVQELEQLIAKNDVIVIDSFTKMQEMHKGFEVDKDLRKKYDGKLFLVIFQQTTDGKMRGGSKSQFDADIVLFTEKKSDYRENYVYADKNRYHDKPLDSLKFNIFNKRLMRSGTETPTVTTSKRRLSFSVN</sequence>
<feature type="compositionally biased region" description="Low complexity" evidence="1">
    <location>
        <begin position="434"/>
        <end position="455"/>
    </location>
</feature>
<evidence type="ECO:0000256" key="1">
    <source>
        <dbReference type="SAM" id="MobiDB-lite"/>
    </source>
</evidence>
<organism evidence="4 5">
    <name type="scientific">Flavobacterium succinicans</name>
    <dbReference type="NCBI Taxonomy" id="29536"/>
    <lineage>
        <taxon>Bacteria</taxon>
        <taxon>Pseudomonadati</taxon>
        <taxon>Bacteroidota</taxon>
        <taxon>Flavobacteriia</taxon>
        <taxon>Flavobacteriales</taxon>
        <taxon>Flavobacteriaceae</taxon>
        <taxon>Flavobacterium</taxon>
    </lineage>
</organism>
<feature type="domain" description="N-terminal" evidence="2">
    <location>
        <begin position="98"/>
        <end position="226"/>
    </location>
</feature>
<dbReference type="InterPro" id="IPR041459">
    <property type="entry name" value="MPTase-PolyVal"/>
</dbReference>
<dbReference type="Pfam" id="PF08401">
    <property type="entry name" value="ArdcN"/>
    <property type="match status" value="1"/>
</dbReference>
<dbReference type="SUPFAM" id="SSF52540">
    <property type="entry name" value="P-loop containing nucleoside triphosphate hydrolases"/>
    <property type="match status" value="1"/>
</dbReference>
<feature type="domain" description="Polyvalent protein metallopeptidase" evidence="3">
    <location>
        <begin position="276"/>
        <end position="394"/>
    </location>
</feature>
<reference evidence="4 5" key="1">
    <citation type="submission" date="2016-06" db="EMBL/GenBank/DDBJ databases">
        <title>Draft genome sequence of Flavobacterium succinicans strain DD5b.</title>
        <authorList>
            <person name="Poehlein A."/>
            <person name="Daniel R."/>
            <person name="Simeonova D.D."/>
        </authorList>
    </citation>
    <scope>NUCLEOTIDE SEQUENCE [LARGE SCALE GENOMIC DNA]</scope>
    <source>
        <strain evidence="4 5">DD5b</strain>
    </source>
</reference>
<evidence type="ECO:0000313" key="5">
    <source>
        <dbReference type="Proteomes" id="UP000093807"/>
    </source>
</evidence>
<dbReference type="Pfam" id="PF18818">
    <property type="entry name" value="MPTase-PolyVal"/>
    <property type="match status" value="1"/>
</dbReference>
<dbReference type="InterPro" id="IPR013610">
    <property type="entry name" value="ArdC_N"/>
</dbReference>
<keyword evidence="4" id="KW-0808">Transferase</keyword>
<feature type="compositionally biased region" description="Basic residues" evidence="1">
    <location>
        <begin position="456"/>
        <end position="466"/>
    </location>
</feature>
<dbReference type="AlphaFoldDB" id="A0A199XST8"/>
<feature type="region of interest" description="Disordered" evidence="1">
    <location>
        <begin position="424"/>
        <end position="469"/>
    </location>
</feature>
<dbReference type="EC" id="2.7.7.-" evidence="4"/>
<dbReference type="OrthoDB" id="9792687at2"/>
<dbReference type="GO" id="GO:0016779">
    <property type="term" value="F:nucleotidyltransferase activity"/>
    <property type="evidence" value="ECO:0007669"/>
    <property type="project" value="UniProtKB-KW"/>
</dbReference>